<evidence type="ECO:0000313" key="5">
    <source>
        <dbReference type="Proteomes" id="UP001151582"/>
    </source>
</evidence>
<dbReference type="InterPro" id="IPR000073">
    <property type="entry name" value="AB_hydrolase_1"/>
</dbReference>
<dbReference type="Gene3D" id="3.40.50.1820">
    <property type="entry name" value="alpha/beta hydrolase"/>
    <property type="match status" value="2"/>
</dbReference>
<keyword evidence="5" id="KW-1185">Reference proteome</keyword>
<dbReference type="InterPro" id="IPR029058">
    <property type="entry name" value="AB_hydrolase_fold"/>
</dbReference>
<dbReference type="AlphaFoldDB" id="A0A9W8B7R7"/>
<dbReference type="Pfam" id="PF00561">
    <property type="entry name" value="Abhydrolase_1"/>
    <property type="match status" value="1"/>
</dbReference>
<feature type="compositionally biased region" description="Polar residues" evidence="2">
    <location>
        <begin position="337"/>
        <end position="346"/>
    </location>
</feature>
<comment type="similarity">
    <text evidence="1">Belongs to the peptidase S33 family. ABHD4/ABHD5 subfamily.</text>
</comment>
<protein>
    <recommendedName>
        <fullName evidence="3">AB hydrolase-1 domain-containing protein</fullName>
    </recommendedName>
</protein>
<evidence type="ECO:0000256" key="1">
    <source>
        <dbReference type="ARBA" id="ARBA00038097"/>
    </source>
</evidence>
<dbReference type="GO" id="GO:0005739">
    <property type="term" value="C:mitochondrion"/>
    <property type="evidence" value="ECO:0007669"/>
    <property type="project" value="TreeGrafter"/>
</dbReference>
<dbReference type="Proteomes" id="UP001151582">
    <property type="component" value="Unassembled WGS sequence"/>
</dbReference>
<reference evidence="4" key="1">
    <citation type="submission" date="2022-07" db="EMBL/GenBank/DDBJ databases">
        <title>Phylogenomic reconstructions and comparative analyses of Kickxellomycotina fungi.</title>
        <authorList>
            <person name="Reynolds N.K."/>
            <person name="Stajich J.E."/>
            <person name="Barry K."/>
            <person name="Grigoriev I.V."/>
            <person name="Crous P."/>
            <person name="Smith M.E."/>
        </authorList>
    </citation>
    <scope>NUCLEOTIDE SEQUENCE</scope>
    <source>
        <strain evidence="4">RSA 567</strain>
    </source>
</reference>
<dbReference type="GO" id="GO:0055088">
    <property type="term" value="P:lipid homeostasis"/>
    <property type="evidence" value="ECO:0007669"/>
    <property type="project" value="TreeGrafter"/>
</dbReference>
<evidence type="ECO:0000256" key="2">
    <source>
        <dbReference type="SAM" id="MobiDB-lite"/>
    </source>
</evidence>
<accession>A0A9W8B7R7</accession>
<feature type="domain" description="AB hydrolase-1" evidence="3">
    <location>
        <begin position="174"/>
        <end position="307"/>
    </location>
</feature>
<evidence type="ECO:0000259" key="3">
    <source>
        <dbReference type="Pfam" id="PF00561"/>
    </source>
</evidence>
<dbReference type="PANTHER" id="PTHR42886:SF29">
    <property type="entry name" value="PUMMELIG, ISOFORM A"/>
    <property type="match status" value="1"/>
</dbReference>
<dbReference type="GO" id="GO:0042171">
    <property type="term" value="F:lysophosphatidic acid acyltransferase activity"/>
    <property type="evidence" value="ECO:0007669"/>
    <property type="project" value="TreeGrafter"/>
</dbReference>
<dbReference type="OrthoDB" id="7457040at2759"/>
<evidence type="ECO:0000313" key="4">
    <source>
        <dbReference type="EMBL" id="KAJ1979933.1"/>
    </source>
</evidence>
<dbReference type="SUPFAM" id="SSF53474">
    <property type="entry name" value="alpha/beta-Hydrolases"/>
    <property type="match status" value="1"/>
</dbReference>
<sequence>FRHLRAVYLMAKTSNPLVEHNAIAVPGLSLWQQVTTLPGRWPSTQFKSHQAELALLSRIPFFRPTEPLDAYLTPSESADVKRTRSSRWFGALWKTDSRSSLSLTNAAASTSQRSLTTPATSALHAKDNDNSQDKSVLVGRVGSVNIGQDHFIRTLVIDQETRFTQPLSTSDTAPLVCTHGFGTGLGIFYRNYEALAQTSGRRIYSIDWLGMGLSARPSKLPWLQRTWRTEFGPEFDQDQLSQTESFFVESLEQWRQTMGISKMVLLGHSFGGYMSALYALRYPQHVDKLILVSPMGLLGAPSGFFPWLENVNNGTINAPPKGMFENRPTPLLWQPGQHRSQWVQPTTIPPPLAEMLEPDSNASDDSGAQTVPDAPPSPTAALSTSSRADDKPAVTPLRDRQMVVRVFLQTWKWQMSPQWLVRFAGPMGPWLVHKYTERYTFLDKEDQVRLTDYLYHLSSRPGSGEYALTVLTHPFVFAKRPLVDRLHALNVPTLFVYGEIDWMDYRGAERVAKSMQAPSRIIHIADAGHNMMLENPKDFNAALLEELE</sequence>
<organism evidence="4 5">
    <name type="scientific">Dimargaris verticillata</name>
    <dbReference type="NCBI Taxonomy" id="2761393"/>
    <lineage>
        <taxon>Eukaryota</taxon>
        <taxon>Fungi</taxon>
        <taxon>Fungi incertae sedis</taxon>
        <taxon>Zoopagomycota</taxon>
        <taxon>Kickxellomycotina</taxon>
        <taxon>Dimargaritomycetes</taxon>
        <taxon>Dimargaritales</taxon>
        <taxon>Dimargaritaceae</taxon>
        <taxon>Dimargaris</taxon>
    </lineage>
</organism>
<proteinExistence type="inferred from homology"/>
<dbReference type="EMBL" id="JANBQB010000193">
    <property type="protein sequence ID" value="KAJ1979933.1"/>
    <property type="molecule type" value="Genomic_DNA"/>
</dbReference>
<dbReference type="PANTHER" id="PTHR42886">
    <property type="entry name" value="RE40534P-RELATED"/>
    <property type="match status" value="1"/>
</dbReference>
<dbReference type="GO" id="GO:0052689">
    <property type="term" value="F:carboxylic ester hydrolase activity"/>
    <property type="evidence" value="ECO:0007669"/>
    <property type="project" value="TreeGrafter"/>
</dbReference>
<feature type="region of interest" description="Disordered" evidence="2">
    <location>
        <begin position="334"/>
        <end position="394"/>
    </location>
</feature>
<gene>
    <name evidence="4" type="ORF">H4R34_002635</name>
</gene>
<feature type="non-terminal residue" evidence="4">
    <location>
        <position position="1"/>
    </location>
</feature>
<name>A0A9W8B7R7_9FUNG</name>
<comment type="caution">
    <text evidence="4">The sequence shown here is derived from an EMBL/GenBank/DDBJ whole genome shotgun (WGS) entry which is preliminary data.</text>
</comment>
<dbReference type="GO" id="GO:0006654">
    <property type="term" value="P:phosphatidic acid biosynthetic process"/>
    <property type="evidence" value="ECO:0007669"/>
    <property type="project" value="TreeGrafter"/>
</dbReference>
<feature type="compositionally biased region" description="Polar residues" evidence="2">
    <location>
        <begin position="360"/>
        <end position="369"/>
    </location>
</feature>